<dbReference type="AlphaFoldDB" id="A0A1F2WIJ1"/>
<evidence type="ECO:0000313" key="2">
    <source>
        <dbReference type="EMBL" id="OFW56660.1"/>
    </source>
</evidence>
<name>A0A1F2WIJ1_9ACTN</name>
<evidence type="ECO:0000313" key="3">
    <source>
        <dbReference type="Proteomes" id="UP000177876"/>
    </source>
</evidence>
<dbReference type="Gene3D" id="6.10.30.10">
    <property type="match status" value="1"/>
</dbReference>
<proteinExistence type="predicted"/>
<sequence>MGLELVTNLLEVFTAEDPMAFEHPEGDPWADFREIMRIEWKMDFTYKHILGKYSKFFIELANGKFLATECKKCGKVWAIPRPLCADCLGITRWKELPGTGKLESFSVSHFVPAFMEVEIPYVLAMVKMDGAGTLFTHQLSNYGDSPEAIKIGMPVKVAYAKEPVSHPMLLMHFEPA</sequence>
<evidence type="ECO:0000259" key="1">
    <source>
        <dbReference type="Pfam" id="PF01796"/>
    </source>
</evidence>
<reference evidence="2 3" key="1">
    <citation type="journal article" date="2016" name="Nat. Commun.">
        <title>Thousands of microbial genomes shed light on interconnected biogeochemical processes in an aquifer system.</title>
        <authorList>
            <person name="Anantharaman K."/>
            <person name="Brown C.T."/>
            <person name="Hug L.A."/>
            <person name="Sharon I."/>
            <person name="Castelle C.J."/>
            <person name="Probst A.J."/>
            <person name="Thomas B.C."/>
            <person name="Singh A."/>
            <person name="Wilkins M.J."/>
            <person name="Karaoz U."/>
            <person name="Brodie E.L."/>
            <person name="Williams K.H."/>
            <person name="Hubbard S.S."/>
            <person name="Banfield J.F."/>
        </authorList>
    </citation>
    <scope>NUCLEOTIDE SEQUENCE [LARGE SCALE GENOMIC DNA]</scope>
</reference>
<accession>A0A1F2WIJ1</accession>
<protein>
    <recommendedName>
        <fullName evidence="1">ChsH2 C-terminal OB-fold domain-containing protein</fullName>
    </recommendedName>
</protein>
<feature type="domain" description="ChsH2 C-terminal OB-fold" evidence="1">
    <location>
        <begin position="93"/>
        <end position="158"/>
    </location>
</feature>
<dbReference type="EMBL" id="MELK01000042">
    <property type="protein sequence ID" value="OFW56660.1"/>
    <property type="molecule type" value="Genomic_DNA"/>
</dbReference>
<dbReference type="Pfam" id="PF01796">
    <property type="entry name" value="OB_ChsH2_C"/>
    <property type="match status" value="1"/>
</dbReference>
<dbReference type="Proteomes" id="UP000177876">
    <property type="component" value="Unassembled WGS sequence"/>
</dbReference>
<dbReference type="InterPro" id="IPR002878">
    <property type="entry name" value="ChsH2_C"/>
</dbReference>
<dbReference type="SUPFAM" id="SSF50249">
    <property type="entry name" value="Nucleic acid-binding proteins"/>
    <property type="match status" value="1"/>
</dbReference>
<organism evidence="2 3">
    <name type="scientific">Candidatus Solincola sediminis</name>
    <dbReference type="NCBI Taxonomy" id="1797199"/>
    <lineage>
        <taxon>Bacteria</taxon>
        <taxon>Bacillati</taxon>
        <taxon>Actinomycetota</taxon>
        <taxon>Candidatus Geothermincolia</taxon>
        <taxon>Candidatus Geothermincolales</taxon>
        <taxon>Candidatus Geothermincolaceae</taxon>
        <taxon>Candidatus Solincola</taxon>
    </lineage>
</organism>
<comment type="caution">
    <text evidence="2">The sequence shown here is derived from an EMBL/GenBank/DDBJ whole genome shotgun (WGS) entry which is preliminary data.</text>
</comment>
<dbReference type="InterPro" id="IPR052513">
    <property type="entry name" value="Thioester_dehydratase-like"/>
</dbReference>
<dbReference type="PANTHER" id="PTHR34075">
    <property type="entry name" value="BLR3430 PROTEIN"/>
    <property type="match status" value="1"/>
</dbReference>
<dbReference type="InterPro" id="IPR012340">
    <property type="entry name" value="NA-bd_OB-fold"/>
</dbReference>
<gene>
    <name evidence="2" type="ORF">A2Y75_08855</name>
</gene>
<dbReference type="STRING" id="1797197.A2Y75_08855"/>
<dbReference type="PANTHER" id="PTHR34075:SF5">
    <property type="entry name" value="BLR3430 PROTEIN"/>
    <property type="match status" value="1"/>
</dbReference>